<dbReference type="Proteomes" id="UP000193642">
    <property type="component" value="Unassembled WGS sequence"/>
</dbReference>
<accession>A0A1Y2CDI2</accession>
<gene>
    <name evidence="1" type="ORF">BCR33DRAFT_716460</name>
</gene>
<dbReference type="AlphaFoldDB" id="A0A1Y2CDI2"/>
<dbReference type="Gene3D" id="3.50.50.60">
    <property type="entry name" value="FAD/NAD(P)-binding domain"/>
    <property type="match status" value="1"/>
</dbReference>
<reference evidence="1 2" key="1">
    <citation type="submission" date="2016-07" db="EMBL/GenBank/DDBJ databases">
        <title>Pervasive Adenine N6-methylation of Active Genes in Fungi.</title>
        <authorList>
            <consortium name="DOE Joint Genome Institute"/>
            <person name="Mondo S.J."/>
            <person name="Dannebaum R.O."/>
            <person name="Kuo R.C."/>
            <person name="Labutti K."/>
            <person name="Haridas S."/>
            <person name="Kuo A."/>
            <person name="Salamov A."/>
            <person name="Ahrendt S.R."/>
            <person name="Lipzen A."/>
            <person name="Sullivan W."/>
            <person name="Andreopoulos W.B."/>
            <person name="Clum A."/>
            <person name="Lindquist E."/>
            <person name="Daum C."/>
            <person name="Ramamoorthy G.K."/>
            <person name="Gryganskyi A."/>
            <person name="Culley D."/>
            <person name="Magnuson J.K."/>
            <person name="James T.Y."/>
            <person name="O'Malley M.A."/>
            <person name="Stajich J.E."/>
            <person name="Spatafora J.W."/>
            <person name="Visel A."/>
            <person name="Grigoriev I.V."/>
        </authorList>
    </citation>
    <scope>NUCLEOTIDE SEQUENCE [LARGE SCALE GENOMIC DNA]</scope>
    <source>
        <strain evidence="1 2">JEL800</strain>
    </source>
</reference>
<comment type="caution">
    <text evidence="1">The sequence shown here is derived from an EMBL/GenBank/DDBJ whole genome shotgun (WGS) entry which is preliminary data.</text>
</comment>
<protein>
    <submittedName>
        <fullName evidence="1">Uncharacterized protein</fullName>
    </submittedName>
</protein>
<evidence type="ECO:0000313" key="2">
    <source>
        <dbReference type="Proteomes" id="UP000193642"/>
    </source>
</evidence>
<proteinExistence type="predicted"/>
<keyword evidence="2" id="KW-1185">Reference proteome</keyword>
<dbReference type="InterPro" id="IPR036188">
    <property type="entry name" value="FAD/NAD-bd_sf"/>
</dbReference>
<dbReference type="SUPFAM" id="SSF51905">
    <property type="entry name" value="FAD/NAD(P)-binding domain"/>
    <property type="match status" value="1"/>
</dbReference>
<name>A0A1Y2CDI2_9FUNG</name>
<dbReference type="EMBL" id="MCGO01000020">
    <property type="protein sequence ID" value="ORY45121.1"/>
    <property type="molecule type" value="Genomic_DNA"/>
</dbReference>
<sequence>MALHIDPLGGRGFYHSMYSPTAASFNFLEFADTPLPQTTQQESNWKPFTNLAVESTLHANALASFGFKKSLVECINLAIEDAVTLTDLLAYYPPTDPTIAFSMYDKIRKPHVQAVSKHSRVLATRMRARNQIEMRVGRLIMRTVFAVQESFGVNDDIYDHDCREDVGAVVPGIKFVV</sequence>
<organism evidence="1 2">
    <name type="scientific">Rhizoclosmatium globosum</name>
    <dbReference type="NCBI Taxonomy" id="329046"/>
    <lineage>
        <taxon>Eukaryota</taxon>
        <taxon>Fungi</taxon>
        <taxon>Fungi incertae sedis</taxon>
        <taxon>Chytridiomycota</taxon>
        <taxon>Chytridiomycota incertae sedis</taxon>
        <taxon>Chytridiomycetes</taxon>
        <taxon>Chytridiales</taxon>
        <taxon>Chytriomycetaceae</taxon>
        <taxon>Rhizoclosmatium</taxon>
    </lineage>
</organism>
<evidence type="ECO:0000313" key="1">
    <source>
        <dbReference type="EMBL" id="ORY45121.1"/>
    </source>
</evidence>